<feature type="compositionally biased region" description="Low complexity" evidence="1">
    <location>
        <begin position="74"/>
        <end position="89"/>
    </location>
</feature>
<evidence type="ECO:0000259" key="2">
    <source>
        <dbReference type="Pfam" id="PF01345"/>
    </source>
</evidence>
<dbReference type="AlphaFoldDB" id="A0A223RNP9"/>
<dbReference type="Pfam" id="PF01345">
    <property type="entry name" value="DUF11"/>
    <property type="match status" value="1"/>
</dbReference>
<dbReference type="InterPro" id="IPR051172">
    <property type="entry name" value="Chlamydia_OmcB"/>
</dbReference>
<evidence type="ECO:0000313" key="4">
    <source>
        <dbReference type="Proteomes" id="UP000215043"/>
    </source>
</evidence>
<dbReference type="PANTHER" id="PTHR34819">
    <property type="entry name" value="LARGE CYSTEINE-RICH PERIPLASMIC PROTEIN OMCB"/>
    <property type="match status" value="1"/>
</dbReference>
<dbReference type="InterPro" id="IPR001434">
    <property type="entry name" value="OmcB-like_DUF11"/>
</dbReference>
<sequence length="176" mass="18325">MSTRSGRVPRTPPPGAVTRIARSVDDARCSRTNRAIIVRGPNVFRRPPRGGRRRATGATVAACLLSVGTVTGAATATPAERPAEGPGARQTEGSARSPQLDITKTVNPNPMTVGAEAEYVITVTNTGDTDAEDVVVTDQLDSGVRGRELPADCSVDGRTVPEVPQLCPANQAATIK</sequence>
<reference evidence="3 4" key="1">
    <citation type="submission" date="2017-08" db="EMBL/GenBank/DDBJ databases">
        <title>The complete genome sequence of moderately halophilic actinomycete Actinopolyspora erythraea YIM 90600, the producer of novel erythromycin, novel actinopolysporins A-C and tubercidin.</title>
        <authorList>
            <person name="Yin M."/>
            <person name="Tang S."/>
        </authorList>
    </citation>
    <scope>NUCLEOTIDE SEQUENCE [LARGE SCALE GENOMIC DNA]</scope>
    <source>
        <strain evidence="3 4">YIM 90600</strain>
    </source>
</reference>
<feature type="domain" description="DUF11" evidence="2">
    <location>
        <begin position="100"/>
        <end position="146"/>
    </location>
</feature>
<dbReference type="KEGG" id="aey:CDG81_03330"/>
<dbReference type="EMBL" id="CP022752">
    <property type="protein sequence ID" value="ASU77499.1"/>
    <property type="molecule type" value="Genomic_DNA"/>
</dbReference>
<evidence type="ECO:0000256" key="1">
    <source>
        <dbReference type="SAM" id="MobiDB-lite"/>
    </source>
</evidence>
<proteinExistence type="predicted"/>
<feature type="compositionally biased region" description="Polar residues" evidence="1">
    <location>
        <begin position="91"/>
        <end position="110"/>
    </location>
</feature>
<dbReference type="InterPro" id="IPR047589">
    <property type="entry name" value="DUF11_rpt"/>
</dbReference>
<dbReference type="NCBIfam" id="TIGR01451">
    <property type="entry name" value="B_ant_repeat"/>
    <property type="match status" value="1"/>
</dbReference>
<evidence type="ECO:0000313" key="3">
    <source>
        <dbReference type="EMBL" id="ASU77499.1"/>
    </source>
</evidence>
<organism evidence="3 4">
    <name type="scientific">Actinopolyspora erythraea</name>
    <dbReference type="NCBI Taxonomy" id="414996"/>
    <lineage>
        <taxon>Bacteria</taxon>
        <taxon>Bacillati</taxon>
        <taxon>Actinomycetota</taxon>
        <taxon>Actinomycetes</taxon>
        <taxon>Actinopolysporales</taxon>
        <taxon>Actinopolysporaceae</taxon>
        <taxon>Actinopolyspora</taxon>
    </lineage>
</organism>
<feature type="region of interest" description="Disordered" evidence="1">
    <location>
        <begin position="1"/>
        <end position="25"/>
    </location>
</feature>
<dbReference type="GO" id="GO:0005975">
    <property type="term" value="P:carbohydrate metabolic process"/>
    <property type="evidence" value="ECO:0007669"/>
    <property type="project" value="UniProtKB-ARBA"/>
</dbReference>
<gene>
    <name evidence="3" type="ORF">CDG81_03330</name>
</gene>
<feature type="region of interest" description="Disordered" evidence="1">
    <location>
        <begin position="74"/>
        <end position="110"/>
    </location>
</feature>
<accession>A0A223RNP9</accession>
<dbReference type="Gene3D" id="2.60.40.10">
    <property type="entry name" value="Immunoglobulins"/>
    <property type="match status" value="1"/>
</dbReference>
<protein>
    <submittedName>
        <fullName evidence="3">DUF11 domain-containing protein</fullName>
    </submittedName>
</protein>
<name>A0A223RNP9_9ACTN</name>
<dbReference type="Proteomes" id="UP000215043">
    <property type="component" value="Chromosome"/>
</dbReference>
<dbReference type="InterPro" id="IPR013783">
    <property type="entry name" value="Ig-like_fold"/>
</dbReference>